<dbReference type="GO" id="GO:0000028">
    <property type="term" value="P:ribosomal small subunit assembly"/>
    <property type="evidence" value="ECO:0007669"/>
    <property type="project" value="TreeGrafter"/>
</dbReference>
<proteinExistence type="inferred from homology"/>
<dbReference type="InterPro" id="IPR040447">
    <property type="entry name" value="RRM_Rrp7"/>
</dbReference>
<dbReference type="InterPro" id="IPR024326">
    <property type="entry name" value="RRP7_C"/>
</dbReference>
<evidence type="ECO:0000259" key="4">
    <source>
        <dbReference type="Pfam" id="PF17799"/>
    </source>
</evidence>
<gene>
    <name evidence="5" type="ORF">EJ03DRAFT_278685</name>
</gene>
<feature type="region of interest" description="Disordered" evidence="2">
    <location>
        <begin position="279"/>
        <end position="311"/>
    </location>
</feature>
<dbReference type="GO" id="GO:0006364">
    <property type="term" value="P:rRNA processing"/>
    <property type="evidence" value="ECO:0007669"/>
    <property type="project" value="TreeGrafter"/>
</dbReference>
<dbReference type="EMBL" id="ML995876">
    <property type="protein sequence ID" value="KAF2766190.1"/>
    <property type="molecule type" value="Genomic_DNA"/>
</dbReference>
<name>A0A6G1L0H4_9PEZI</name>
<evidence type="ECO:0000259" key="3">
    <source>
        <dbReference type="Pfam" id="PF12923"/>
    </source>
</evidence>
<dbReference type="AlphaFoldDB" id="A0A6G1L0H4"/>
<feature type="region of interest" description="Disordered" evidence="2">
    <location>
        <begin position="103"/>
        <end position="125"/>
    </location>
</feature>
<evidence type="ECO:0000313" key="5">
    <source>
        <dbReference type="EMBL" id="KAF2766190.1"/>
    </source>
</evidence>
<dbReference type="CDD" id="cd12293">
    <property type="entry name" value="dRRM_Rrp7p"/>
    <property type="match status" value="1"/>
</dbReference>
<dbReference type="Gene3D" id="6.10.250.1770">
    <property type="match status" value="1"/>
</dbReference>
<dbReference type="GO" id="GO:0034456">
    <property type="term" value="C:UTP-C complex"/>
    <property type="evidence" value="ECO:0007669"/>
    <property type="project" value="TreeGrafter"/>
</dbReference>
<evidence type="ECO:0000256" key="2">
    <source>
        <dbReference type="SAM" id="MobiDB-lite"/>
    </source>
</evidence>
<dbReference type="Pfam" id="PF17799">
    <property type="entry name" value="RRM_Rrp7"/>
    <property type="match status" value="1"/>
</dbReference>
<keyword evidence="6" id="KW-1185">Reference proteome</keyword>
<organism evidence="5 6">
    <name type="scientific">Teratosphaeria nubilosa</name>
    <dbReference type="NCBI Taxonomy" id="161662"/>
    <lineage>
        <taxon>Eukaryota</taxon>
        <taxon>Fungi</taxon>
        <taxon>Dikarya</taxon>
        <taxon>Ascomycota</taxon>
        <taxon>Pezizomycotina</taxon>
        <taxon>Dothideomycetes</taxon>
        <taxon>Dothideomycetidae</taxon>
        <taxon>Mycosphaerellales</taxon>
        <taxon>Teratosphaeriaceae</taxon>
        <taxon>Teratosphaeria</taxon>
    </lineage>
</organism>
<dbReference type="PANTHER" id="PTHR13191:SF0">
    <property type="entry name" value="RIBOSOMAL RNA-PROCESSING PROTEIN 7 HOMOLOG A-RELATED"/>
    <property type="match status" value="1"/>
</dbReference>
<dbReference type="GO" id="GO:0032545">
    <property type="term" value="C:CURI complex"/>
    <property type="evidence" value="ECO:0007669"/>
    <property type="project" value="TreeGrafter"/>
</dbReference>
<feature type="compositionally biased region" description="Basic and acidic residues" evidence="2">
    <location>
        <begin position="246"/>
        <end position="264"/>
    </location>
</feature>
<feature type="domain" description="Ribosomal RNA-processing protein 7 C-terminal" evidence="3">
    <location>
        <begin position="193"/>
        <end position="310"/>
    </location>
</feature>
<comment type="similarity">
    <text evidence="1">Belongs to the RRP7 family.</text>
</comment>
<reference evidence="5" key="1">
    <citation type="journal article" date="2020" name="Stud. Mycol.">
        <title>101 Dothideomycetes genomes: a test case for predicting lifestyles and emergence of pathogens.</title>
        <authorList>
            <person name="Haridas S."/>
            <person name="Albert R."/>
            <person name="Binder M."/>
            <person name="Bloem J."/>
            <person name="Labutti K."/>
            <person name="Salamov A."/>
            <person name="Andreopoulos B."/>
            <person name="Baker S."/>
            <person name="Barry K."/>
            <person name="Bills G."/>
            <person name="Bluhm B."/>
            <person name="Cannon C."/>
            <person name="Castanera R."/>
            <person name="Culley D."/>
            <person name="Daum C."/>
            <person name="Ezra D."/>
            <person name="Gonzalez J."/>
            <person name="Henrissat B."/>
            <person name="Kuo A."/>
            <person name="Liang C."/>
            <person name="Lipzen A."/>
            <person name="Lutzoni F."/>
            <person name="Magnuson J."/>
            <person name="Mondo S."/>
            <person name="Nolan M."/>
            <person name="Ohm R."/>
            <person name="Pangilinan J."/>
            <person name="Park H.-J."/>
            <person name="Ramirez L."/>
            <person name="Alfaro M."/>
            <person name="Sun H."/>
            <person name="Tritt A."/>
            <person name="Yoshinaga Y."/>
            <person name="Zwiers L.-H."/>
            <person name="Turgeon B."/>
            <person name="Goodwin S."/>
            <person name="Spatafora J."/>
            <person name="Crous P."/>
            <person name="Grigoriev I."/>
        </authorList>
    </citation>
    <scope>NUCLEOTIDE SEQUENCE</scope>
    <source>
        <strain evidence="5">CBS 116005</strain>
    </source>
</reference>
<protein>
    <recommendedName>
        <fullName evidence="7">RRM domain-containing protein</fullName>
    </recommendedName>
</protein>
<dbReference type="Proteomes" id="UP000799436">
    <property type="component" value="Unassembled WGS sequence"/>
</dbReference>
<sequence>MPHAKAIKAIATSVNDFTVLPLHLPPTPAYPHAATHYLYLRPNAPQVPTEDTPREVFLVNVPIDATETHARSLFAAQLGGARIDKVAFEGARVGKGITAPVVPSTRSKKRKRAETEGATAGAEVGLLPGGWDRGLHRSGGTAMVTFVDEASAQLAVREAKKAVKAGTTVTWGAGIEDQVPAPGSARYLSHQRLRYPAPASLQQSVDDYMAAFAAAESARAKARASQRAVPDADGFITVTRGGRTGAAREEEARAKEEKLKRREKDRVKQDFYRFQVREKRKEQAKDLVKGFEEDRRRLEEMRKRRGKVRPE</sequence>
<evidence type="ECO:0000313" key="6">
    <source>
        <dbReference type="Proteomes" id="UP000799436"/>
    </source>
</evidence>
<dbReference type="OrthoDB" id="5390at2759"/>
<evidence type="ECO:0000256" key="1">
    <source>
        <dbReference type="ARBA" id="ARBA00006110"/>
    </source>
</evidence>
<dbReference type="PANTHER" id="PTHR13191">
    <property type="entry name" value="RIBOSOMAL RNA PROCESSING PROTEIN 7-RELATED"/>
    <property type="match status" value="1"/>
</dbReference>
<feature type="region of interest" description="Disordered" evidence="2">
    <location>
        <begin position="242"/>
        <end position="264"/>
    </location>
</feature>
<dbReference type="Pfam" id="PF12923">
    <property type="entry name" value="RRP7"/>
    <property type="match status" value="1"/>
</dbReference>
<feature type="domain" description="Rrp7 RRM-like N-terminal" evidence="4">
    <location>
        <begin position="14"/>
        <end position="190"/>
    </location>
</feature>
<dbReference type="InterPro" id="IPR040446">
    <property type="entry name" value="RRP7"/>
</dbReference>
<accession>A0A6G1L0H4</accession>
<evidence type="ECO:0008006" key="7">
    <source>
        <dbReference type="Google" id="ProtNLM"/>
    </source>
</evidence>